<evidence type="ECO:0000313" key="2">
    <source>
        <dbReference type="EMBL" id="BEQ14501.1"/>
    </source>
</evidence>
<dbReference type="EMBL" id="AP028679">
    <property type="protein sequence ID" value="BEQ14501.1"/>
    <property type="molecule type" value="Genomic_DNA"/>
</dbReference>
<evidence type="ECO:0000313" key="3">
    <source>
        <dbReference type="Proteomes" id="UP001366166"/>
    </source>
</evidence>
<feature type="transmembrane region" description="Helical" evidence="1">
    <location>
        <begin position="12"/>
        <end position="34"/>
    </location>
</feature>
<dbReference type="KEGG" id="dmp:FAK_15670"/>
<gene>
    <name evidence="2" type="ORF">FAK_15670</name>
</gene>
<name>A0AAU9EKH9_9BACT</name>
<keyword evidence="1" id="KW-1133">Transmembrane helix</keyword>
<keyword evidence="1" id="KW-0812">Transmembrane</keyword>
<dbReference type="RefSeq" id="WP_338606205.1">
    <property type="nucleotide sequence ID" value="NZ_AP028679.1"/>
</dbReference>
<evidence type="ECO:0008006" key="4">
    <source>
        <dbReference type="Google" id="ProtNLM"/>
    </source>
</evidence>
<organism evidence="2 3">
    <name type="scientific">Desulfoferula mesophila</name>
    <dbReference type="NCBI Taxonomy" id="3058419"/>
    <lineage>
        <taxon>Bacteria</taxon>
        <taxon>Pseudomonadati</taxon>
        <taxon>Thermodesulfobacteriota</taxon>
        <taxon>Desulfarculia</taxon>
        <taxon>Desulfarculales</taxon>
        <taxon>Desulfarculaceae</taxon>
        <taxon>Desulfoferula</taxon>
    </lineage>
</organism>
<feature type="transmembrane region" description="Helical" evidence="1">
    <location>
        <begin position="40"/>
        <end position="63"/>
    </location>
</feature>
<dbReference type="AlphaFoldDB" id="A0AAU9EKH9"/>
<dbReference type="Proteomes" id="UP001366166">
    <property type="component" value="Chromosome"/>
</dbReference>
<protein>
    <recommendedName>
        <fullName evidence="4">DUF3137 domain-containing protein</fullName>
    </recommendedName>
</protein>
<accession>A0AAU9EKH9</accession>
<reference evidence="3" key="1">
    <citation type="journal article" date="2023" name="Arch. Microbiol.">
        <title>Desulfoferula mesophilus gen. nov. sp. nov., a mesophilic sulfate-reducing bacterium isolated from a brackish lake sediment.</title>
        <authorList>
            <person name="Watanabe T."/>
            <person name="Yabe T."/>
            <person name="Tsuji J.M."/>
            <person name="Fukui M."/>
        </authorList>
    </citation>
    <scope>NUCLEOTIDE SEQUENCE [LARGE SCALE GENOMIC DNA]</scope>
    <source>
        <strain evidence="3">12FAK</strain>
    </source>
</reference>
<keyword evidence="1" id="KW-0472">Membrane</keyword>
<keyword evidence="3" id="KW-1185">Reference proteome</keyword>
<proteinExistence type="predicted"/>
<evidence type="ECO:0000256" key="1">
    <source>
        <dbReference type="SAM" id="Phobius"/>
    </source>
</evidence>
<sequence>MIFPEDMDKSTKIIASIILIGWATFTAFLIWIAISKNVTSFTAIMAPIVALAGIFISYQQYLVRKMEHKFKLFDKRAEVYSLIKKLMKRTTGTAGKFDREEFSKEYEPIDTSRFLFPPNVRKYFNDFYNAAIDLSFYQESYGIGWLHEEDPEYLVEMKNKIDEEFDKVSKMLESIDKVFDKHLSVHK</sequence>